<protein>
    <submittedName>
        <fullName evidence="1">Uncharacterized protein</fullName>
    </submittedName>
</protein>
<gene>
    <name evidence="1" type="ORF">NDU88_012569</name>
</gene>
<reference evidence="1" key="1">
    <citation type="journal article" date="2022" name="bioRxiv">
        <title>Sequencing and chromosome-scale assembly of the giantPleurodeles waltlgenome.</title>
        <authorList>
            <person name="Brown T."/>
            <person name="Elewa A."/>
            <person name="Iarovenko S."/>
            <person name="Subramanian E."/>
            <person name="Araus A.J."/>
            <person name="Petzold A."/>
            <person name="Susuki M."/>
            <person name="Suzuki K.-i.T."/>
            <person name="Hayashi T."/>
            <person name="Toyoda A."/>
            <person name="Oliveira C."/>
            <person name="Osipova E."/>
            <person name="Leigh N.D."/>
            <person name="Simon A."/>
            <person name="Yun M.H."/>
        </authorList>
    </citation>
    <scope>NUCLEOTIDE SEQUENCE</scope>
    <source>
        <strain evidence="1">20211129_DDA</strain>
        <tissue evidence="1">Liver</tissue>
    </source>
</reference>
<name>A0AAV7R4W1_PLEWA</name>
<sequence length="182" mass="20713">MMEDAFLYLEEETRWAVRDTHPARRRRRALGRATSRAGRHRLTQTRPLYEREPVPYGKIPSTRRKSGVVCAQTLYEGEHERYGSLPHVQGDPDCPWHESEHVRYGSLLCLQGDPDCRYVMGHHSVESGKTRTVRATRVNLCVMSHSWCSPGSPTVRATKVNLCVMGHALWSAGRFGLSVAQR</sequence>
<keyword evidence="2" id="KW-1185">Reference proteome</keyword>
<proteinExistence type="predicted"/>
<accession>A0AAV7R4W1</accession>
<dbReference type="AlphaFoldDB" id="A0AAV7R4W1"/>
<comment type="caution">
    <text evidence="1">The sequence shown here is derived from an EMBL/GenBank/DDBJ whole genome shotgun (WGS) entry which is preliminary data.</text>
</comment>
<evidence type="ECO:0000313" key="2">
    <source>
        <dbReference type="Proteomes" id="UP001066276"/>
    </source>
</evidence>
<dbReference type="EMBL" id="JANPWB010000010">
    <property type="protein sequence ID" value="KAJ1146291.1"/>
    <property type="molecule type" value="Genomic_DNA"/>
</dbReference>
<organism evidence="1 2">
    <name type="scientific">Pleurodeles waltl</name>
    <name type="common">Iberian ribbed newt</name>
    <dbReference type="NCBI Taxonomy" id="8319"/>
    <lineage>
        <taxon>Eukaryota</taxon>
        <taxon>Metazoa</taxon>
        <taxon>Chordata</taxon>
        <taxon>Craniata</taxon>
        <taxon>Vertebrata</taxon>
        <taxon>Euteleostomi</taxon>
        <taxon>Amphibia</taxon>
        <taxon>Batrachia</taxon>
        <taxon>Caudata</taxon>
        <taxon>Salamandroidea</taxon>
        <taxon>Salamandridae</taxon>
        <taxon>Pleurodelinae</taxon>
        <taxon>Pleurodeles</taxon>
    </lineage>
</organism>
<evidence type="ECO:0000313" key="1">
    <source>
        <dbReference type="EMBL" id="KAJ1146291.1"/>
    </source>
</evidence>
<dbReference type="Proteomes" id="UP001066276">
    <property type="component" value="Chromosome 6"/>
</dbReference>